<proteinExistence type="predicted"/>
<dbReference type="RefSeq" id="WP_290365194.1">
    <property type="nucleotide sequence ID" value="NZ_JAUFQU010000054.1"/>
</dbReference>
<protein>
    <recommendedName>
        <fullName evidence="4">Membrane fusion protein biotin-lipoyl like domain-containing protein</fullName>
    </recommendedName>
</protein>
<keyword evidence="3" id="KW-1185">Reference proteome</keyword>
<keyword evidence="1" id="KW-0812">Transmembrane</keyword>
<keyword evidence="1" id="KW-0472">Membrane</keyword>
<feature type="transmembrane region" description="Helical" evidence="1">
    <location>
        <begin position="14"/>
        <end position="33"/>
    </location>
</feature>
<gene>
    <name evidence="2" type="ORF">QW060_22490</name>
</gene>
<organism evidence="2 3">
    <name type="scientific">Paenimyroides ceti</name>
    <dbReference type="NCBI Taxonomy" id="395087"/>
    <lineage>
        <taxon>Bacteria</taxon>
        <taxon>Pseudomonadati</taxon>
        <taxon>Bacteroidota</taxon>
        <taxon>Flavobacteriia</taxon>
        <taxon>Flavobacteriales</taxon>
        <taxon>Flavobacteriaceae</taxon>
        <taxon>Paenimyroides</taxon>
    </lineage>
</organism>
<evidence type="ECO:0008006" key="4">
    <source>
        <dbReference type="Google" id="ProtNLM"/>
    </source>
</evidence>
<name>A0ABT8D1G0_9FLAO</name>
<evidence type="ECO:0000256" key="1">
    <source>
        <dbReference type="SAM" id="Phobius"/>
    </source>
</evidence>
<evidence type="ECO:0000313" key="2">
    <source>
        <dbReference type="EMBL" id="MDN3709718.1"/>
    </source>
</evidence>
<dbReference type="EMBL" id="JAUFQU010000054">
    <property type="protein sequence ID" value="MDN3709718.1"/>
    <property type="molecule type" value="Genomic_DNA"/>
</dbReference>
<dbReference type="Proteomes" id="UP001242368">
    <property type="component" value="Unassembled WGS sequence"/>
</dbReference>
<comment type="caution">
    <text evidence="2">The sequence shown here is derived from an EMBL/GenBank/DDBJ whole genome shotgun (WGS) entry which is preliminary data.</text>
</comment>
<sequence>MDTIRPRKNRKKQYIVLLILFFLSIGFLIYHLATKPKILNVSAKELLIKEVKNDVFQDFMILQAQAVPLESMLINIVEGGSVQELFTENGAMVEKGMPLARYTIPIQNSIFYHRKLQLSNK</sequence>
<reference evidence="3" key="1">
    <citation type="journal article" date="2019" name="Int. J. Syst. Evol. Microbiol.">
        <title>The Global Catalogue of Microorganisms (GCM) 10K type strain sequencing project: providing services to taxonomists for standard genome sequencing and annotation.</title>
        <authorList>
            <consortium name="The Broad Institute Genomics Platform"/>
            <consortium name="The Broad Institute Genome Sequencing Center for Infectious Disease"/>
            <person name="Wu L."/>
            <person name="Ma J."/>
        </authorList>
    </citation>
    <scope>NUCLEOTIDE SEQUENCE [LARGE SCALE GENOMIC DNA]</scope>
    <source>
        <strain evidence="3">CECT 7184</strain>
    </source>
</reference>
<evidence type="ECO:0000313" key="3">
    <source>
        <dbReference type="Proteomes" id="UP001242368"/>
    </source>
</evidence>
<keyword evidence="1" id="KW-1133">Transmembrane helix</keyword>
<accession>A0ABT8D1G0</accession>